<comment type="caution">
    <text evidence="1">The sequence shown here is derived from an EMBL/GenBank/DDBJ whole genome shotgun (WGS) entry which is preliminary data.</text>
</comment>
<dbReference type="AlphaFoldDB" id="A0A0G1VMU5"/>
<evidence type="ECO:0000313" key="1">
    <source>
        <dbReference type="EMBL" id="KKW07796.1"/>
    </source>
</evidence>
<sequence>MTFESGFDQSDKAALDLIGQLEDQLDSDVSIRKHIDTEYVLSSRGLTRLILDIHTHEKIIKIIDIEAERKGEGVGSEVVRSLAEIAVENGYALIAENVSHSLDSWWRNRGFSPNSPHSADYVFRDNNDL</sequence>
<organism evidence="1 2">
    <name type="scientific">Candidatus Kaiserbacteria bacterium GW2011_GWC2_49_12</name>
    <dbReference type="NCBI Taxonomy" id="1618675"/>
    <lineage>
        <taxon>Bacteria</taxon>
        <taxon>Candidatus Kaiseribacteriota</taxon>
    </lineage>
</organism>
<proteinExistence type="predicted"/>
<protein>
    <recommendedName>
        <fullName evidence="3">N-acetyltransferase domain-containing protein</fullName>
    </recommendedName>
</protein>
<reference evidence="1 2" key="1">
    <citation type="journal article" date="2015" name="Nature">
        <title>rRNA introns, odd ribosomes, and small enigmatic genomes across a large radiation of phyla.</title>
        <authorList>
            <person name="Brown C.T."/>
            <person name="Hug L.A."/>
            <person name="Thomas B.C."/>
            <person name="Sharon I."/>
            <person name="Castelle C.J."/>
            <person name="Singh A."/>
            <person name="Wilkins M.J."/>
            <person name="Williams K.H."/>
            <person name="Banfield J.F."/>
        </authorList>
    </citation>
    <scope>NUCLEOTIDE SEQUENCE [LARGE SCALE GENOMIC DNA]</scope>
</reference>
<gene>
    <name evidence="1" type="ORF">UY39_C0007G0006</name>
</gene>
<dbReference type="Proteomes" id="UP000034589">
    <property type="component" value="Unassembled WGS sequence"/>
</dbReference>
<evidence type="ECO:0008006" key="3">
    <source>
        <dbReference type="Google" id="ProtNLM"/>
    </source>
</evidence>
<name>A0A0G1VMU5_9BACT</name>
<dbReference type="EMBL" id="LCPV01000007">
    <property type="protein sequence ID" value="KKW07796.1"/>
    <property type="molecule type" value="Genomic_DNA"/>
</dbReference>
<accession>A0A0G1VMU5</accession>
<evidence type="ECO:0000313" key="2">
    <source>
        <dbReference type="Proteomes" id="UP000034589"/>
    </source>
</evidence>